<dbReference type="InterPro" id="IPR001173">
    <property type="entry name" value="Glyco_trans_2-like"/>
</dbReference>
<dbReference type="KEGG" id="aun:AWM73_05360"/>
<dbReference type="EC" id="2.4.-.-" evidence="4"/>
<evidence type="ECO:0000313" key="4">
    <source>
        <dbReference type="EMBL" id="MCY3053732.1"/>
    </source>
</evidence>
<dbReference type="Proteomes" id="UP000594771">
    <property type="component" value="Chromosome"/>
</dbReference>
<dbReference type="RefSeq" id="WP_060778414.1">
    <property type="nucleotide sequence ID" value="NZ_CAJHLF010000005.1"/>
</dbReference>
<name>A0A0X8FEY2_9LACT</name>
<dbReference type="EMBL" id="CP065662">
    <property type="protein sequence ID" value="QPS00706.1"/>
    <property type="molecule type" value="Genomic_DNA"/>
</dbReference>
<dbReference type="GO" id="GO:0016757">
    <property type="term" value="F:glycosyltransferase activity"/>
    <property type="evidence" value="ECO:0007669"/>
    <property type="project" value="UniProtKB-KW"/>
</dbReference>
<dbReference type="Proteomes" id="UP001069145">
    <property type="component" value="Unassembled WGS sequence"/>
</dbReference>
<evidence type="ECO:0000256" key="1">
    <source>
        <dbReference type="ARBA" id="ARBA00022676"/>
    </source>
</evidence>
<sequence>MQPLVSVIMPVYNVEEYLEDAILSVFNQTYQNIEIILINDGSTDASLSIAEKLKEESEFQFLIHSQANGGLSNARNTGLKLAKGDYIYFFDSDDLIEKEMIKTLVNSMEELSLDAIRFNAESFFDQNFNKENYSETLYNSDELKENYIYSTSEFFESQKIIPSSVCIYLFQSDLFKNNNLHFLEGIIHEDELFTPIVLSHASRLMFVNEPFFKRRYRNDSIMTRAKSSRQHAIGYLTVVKELHKYANENSLDKEVNKYFLNTINRLGSMIFGSSKLTFKENMYLMKIGIKPVNSILKKIKSKF</sequence>
<reference evidence="5 6" key="1">
    <citation type="submission" date="2020-12" db="EMBL/GenBank/DDBJ databases">
        <title>FDA dAtabase for Regulatory Grade micrObial Sequences (FDA-ARGOS): Supporting development and validation of Infectious Disease Dx tests.</title>
        <authorList>
            <person name="Sproer C."/>
            <person name="Gronow S."/>
            <person name="Severitt S."/>
            <person name="Schroder I."/>
            <person name="Tallon L."/>
            <person name="Sadzewicz L."/>
            <person name="Zhao X."/>
            <person name="Boylan J."/>
            <person name="Ott S."/>
            <person name="Bowen H."/>
            <person name="Vavikolanu K."/>
            <person name="Mehta A."/>
            <person name="Aluvathingal J."/>
            <person name="Nadendla S."/>
            <person name="Lowell S."/>
            <person name="Myers T."/>
            <person name="Yan Y."/>
            <person name="Sichtig H."/>
        </authorList>
    </citation>
    <scope>NUCLEOTIDE SEQUENCE [LARGE SCALE GENOMIC DNA]</scope>
    <source>
        <strain evidence="5 6">FDAARGOS_911</strain>
    </source>
</reference>
<accession>A0A0X8FEY2</accession>
<dbReference type="PANTHER" id="PTHR22916">
    <property type="entry name" value="GLYCOSYLTRANSFERASE"/>
    <property type="match status" value="1"/>
</dbReference>
<keyword evidence="7" id="KW-1185">Reference proteome</keyword>
<keyword evidence="2 5" id="KW-0808">Transferase</keyword>
<evidence type="ECO:0000313" key="5">
    <source>
        <dbReference type="EMBL" id="QPS00706.1"/>
    </source>
</evidence>
<evidence type="ECO:0000313" key="6">
    <source>
        <dbReference type="Proteomes" id="UP000594771"/>
    </source>
</evidence>
<evidence type="ECO:0000256" key="2">
    <source>
        <dbReference type="ARBA" id="ARBA00022679"/>
    </source>
</evidence>
<protein>
    <submittedName>
        <fullName evidence="5">Glycosyltransferase</fullName>
        <ecNumber evidence="4">2.4.-.-</ecNumber>
    </submittedName>
</protein>
<dbReference type="CDD" id="cd00761">
    <property type="entry name" value="Glyco_tranf_GTA_type"/>
    <property type="match status" value="1"/>
</dbReference>
<dbReference type="Gene3D" id="3.90.550.10">
    <property type="entry name" value="Spore Coat Polysaccharide Biosynthesis Protein SpsA, Chain A"/>
    <property type="match status" value="1"/>
</dbReference>
<dbReference type="SUPFAM" id="SSF53448">
    <property type="entry name" value="Nucleotide-diphospho-sugar transferases"/>
    <property type="match status" value="1"/>
</dbReference>
<reference evidence="4" key="2">
    <citation type="submission" date="2022-09" db="EMBL/GenBank/DDBJ databases">
        <title>Aerococcus urinae taxonomy study.</title>
        <authorList>
            <person name="Christensen J."/>
            <person name="Senneby E."/>
        </authorList>
    </citation>
    <scope>NUCLEOTIDE SEQUENCE</scope>
    <source>
        <strain evidence="4">NLD-066-U95</strain>
    </source>
</reference>
<dbReference type="OrthoDB" id="396512at2"/>
<evidence type="ECO:0000313" key="7">
    <source>
        <dbReference type="Proteomes" id="UP001069145"/>
    </source>
</evidence>
<dbReference type="EMBL" id="JAOTML010000008">
    <property type="protein sequence ID" value="MCY3053732.1"/>
    <property type="molecule type" value="Genomic_DNA"/>
</dbReference>
<feature type="domain" description="Glycosyltransferase 2-like" evidence="3">
    <location>
        <begin position="6"/>
        <end position="144"/>
    </location>
</feature>
<gene>
    <name evidence="5" type="ORF">I6G68_04680</name>
    <name evidence="4" type="ORF">ODY43_06990</name>
</gene>
<proteinExistence type="predicted"/>
<keyword evidence="1 4" id="KW-0328">Glycosyltransferase</keyword>
<dbReference type="GeneID" id="35767012"/>
<organism evidence="5 6">
    <name type="scientific">Aerococcus urinae</name>
    <dbReference type="NCBI Taxonomy" id="1376"/>
    <lineage>
        <taxon>Bacteria</taxon>
        <taxon>Bacillati</taxon>
        <taxon>Bacillota</taxon>
        <taxon>Bacilli</taxon>
        <taxon>Lactobacillales</taxon>
        <taxon>Aerococcaceae</taxon>
        <taxon>Aerococcus</taxon>
    </lineage>
</organism>
<evidence type="ECO:0000259" key="3">
    <source>
        <dbReference type="Pfam" id="PF00535"/>
    </source>
</evidence>
<dbReference type="InterPro" id="IPR029044">
    <property type="entry name" value="Nucleotide-diphossugar_trans"/>
</dbReference>
<dbReference type="Pfam" id="PF00535">
    <property type="entry name" value="Glycos_transf_2"/>
    <property type="match status" value="1"/>
</dbReference>
<dbReference type="PANTHER" id="PTHR22916:SF51">
    <property type="entry name" value="GLYCOSYLTRANSFERASE EPSH-RELATED"/>
    <property type="match status" value="1"/>
</dbReference>
<dbReference type="AlphaFoldDB" id="A0A0X8FEY2"/>